<evidence type="ECO:0000256" key="5">
    <source>
        <dbReference type="ARBA" id="ARBA00022737"/>
    </source>
</evidence>
<dbReference type="PROSITE" id="PS50002">
    <property type="entry name" value="SH3"/>
    <property type="match status" value="1"/>
</dbReference>
<dbReference type="Pfam" id="PF21989">
    <property type="entry name" value="RA_2"/>
    <property type="match status" value="1"/>
</dbReference>
<feature type="compositionally biased region" description="Low complexity" evidence="13">
    <location>
        <begin position="2372"/>
        <end position="2382"/>
    </location>
</feature>
<dbReference type="InterPro" id="IPR036961">
    <property type="entry name" value="Kinesin_motor_dom_sf"/>
</dbReference>
<feature type="compositionally biased region" description="Basic and acidic residues" evidence="13">
    <location>
        <begin position="904"/>
        <end position="913"/>
    </location>
</feature>
<feature type="region of interest" description="Disordered" evidence="13">
    <location>
        <begin position="1834"/>
        <end position="1908"/>
    </location>
</feature>
<dbReference type="KEGG" id="dpte:113795731"/>
<dbReference type="PANTHER" id="PTHR22692">
    <property type="entry name" value="MYOSIN VII, XV"/>
    <property type="match status" value="1"/>
</dbReference>
<evidence type="ECO:0000256" key="6">
    <source>
        <dbReference type="ARBA" id="ARBA00022741"/>
    </source>
</evidence>
<dbReference type="InterPro" id="IPR000299">
    <property type="entry name" value="FERM_domain"/>
</dbReference>
<evidence type="ECO:0000256" key="13">
    <source>
        <dbReference type="SAM" id="MobiDB-lite"/>
    </source>
</evidence>
<dbReference type="RefSeq" id="XP_027201740.1">
    <property type="nucleotide sequence ID" value="XM_027345939.1"/>
</dbReference>
<feature type="compositionally biased region" description="Low complexity" evidence="13">
    <location>
        <begin position="10"/>
        <end position="19"/>
    </location>
</feature>
<dbReference type="CDD" id="cd13201">
    <property type="entry name" value="FERM_C_MyoXV"/>
    <property type="match status" value="1"/>
</dbReference>
<dbReference type="Pfam" id="PF26570">
    <property type="entry name" value="MYO15"/>
    <property type="match status" value="1"/>
</dbReference>
<dbReference type="GO" id="GO:0009887">
    <property type="term" value="P:animal organ morphogenesis"/>
    <property type="evidence" value="ECO:0007669"/>
    <property type="project" value="UniProtKB-ARBA"/>
</dbReference>
<keyword evidence="10 12" id="KW-0009">Actin-binding</keyword>
<evidence type="ECO:0000256" key="8">
    <source>
        <dbReference type="ARBA" id="ARBA00023123"/>
    </source>
</evidence>
<evidence type="ECO:0000313" key="19">
    <source>
        <dbReference type="RefSeq" id="XP_027201740.1"/>
    </source>
</evidence>
<dbReference type="Proteomes" id="UP000515146">
    <property type="component" value="Unplaced"/>
</dbReference>
<dbReference type="InterPro" id="IPR011993">
    <property type="entry name" value="PH-like_dom_sf"/>
</dbReference>
<dbReference type="InterPro" id="IPR019748">
    <property type="entry name" value="FERM_central"/>
</dbReference>
<dbReference type="GO" id="GO:0005524">
    <property type="term" value="F:ATP binding"/>
    <property type="evidence" value="ECO:0007669"/>
    <property type="project" value="UniProtKB-UniRule"/>
</dbReference>
<organism evidence="18 19">
    <name type="scientific">Dermatophagoides pteronyssinus</name>
    <name type="common">European house dust mite</name>
    <dbReference type="NCBI Taxonomy" id="6956"/>
    <lineage>
        <taxon>Eukaryota</taxon>
        <taxon>Metazoa</taxon>
        <taxon>Ecdysozoa</taxon>
        <taxon>Arthropoda</taxon>
        <taxon>Chelicerata</taxon>
        <taxon>Arachnida</taxon>
        <taxon>Acari</taxon>
        <taxon>Acariformes</taxon>
        <taxon>Sarcoptiformes</taxon>
        <taxon>Astigmata</taxon>
        <taxon>Psoroptidia</taxon>
        <taxon>Analgoidea</taxon>
        <taxon>Pyroglyphidae</taxon>
        <taxon>Dermatophagoidinae</taxon>
        <taxon>Dermatophagoides</taxon>
    </lineage>
</organism>
<dbReference type="InterPro" id="IPR041795">
    <property type="entry name" value="MyoXV_FERM_C"/>
</dbReference>
<feature type="compositionally biased region" description="Polar residues" evidence="13">
    <location>
        <begin position="1572"/>
        <end position="1588"/>
    </location>
</feature>
<feature type="region of interest" description="Disordered" evidence="13">
    <location>
        <begin position="1947"/>
        <end position="1969"/>
    </location>
</feature>
<dbReference type="OMA" id="TFGVHQN"/>
<feature type="compositionally biased region" description="Polar residues" evidence="13">
    <location>
        <begin position="1868"/>
        <end position="1886"/>
    </location>
</feature>
<dbReference type="SUPFAM" id="SSF50729">
    <property type="entry name" value="PH domain-like"/>
    <property type="match status" value="1"/>
</dbReference>
<feature type="compositionally biased region" description="Gly residues" evidence="13">
    <location>
        <begin position="2269"/>
        <end position="2278"/>
    </location>
</feature>
<evidence type="ECO:0000313" key="18">
    <source>
        <dbReference type="Proteomes" id="UP000515146"/>
    </source>
</evidence>
<dbReference type="Gene3D" id="2.30.29.30">
    <property type="entry name" value="Pleckstrin-homology domain (PH domain)/Phosphotyrosine-binding domain (PTB)"/>
    <property type="match status" value="2"/>
</dbReference>
<dbReference type="CTD" id="32028"/>
<feature type="compositionally biased region" description="Low complexity" evidence="13">
    <location>
        <begin position="2314"/>
        <end position="2344"/>
    </location>
</feature>
<dbReference type="GO" id="GO:0009888">
    <property type="term" value="P:tissue development"/>
    <property type="evidence" value="ECO:0007669"/>
    <property type="project" value="UniProtKB-ARBA"/>
</dbReference>
<dbReference type="SMART" id="SM00295">
    <property type="entry name" value="B41"/>
    <property type="match status" value="1"/>
</dbReference>
<dbReference type="Gene3D" id="1.20.120.720">
    <property type="entry name" value="Myosin VI head, motor domain, U50 subdomain"/>
    <property type="match status" value="1"/>
</dbReference>
<dbReference type="FunCoup" id="A0A6P6Y8V6">
    <property type="interactions" value="2"/>
</dbReference>
<dbReference type="InterPro" id="IPR027417">
    <property type="entry name" value="P-loop_NTPase"/>
</dbReference>
<feature type="domain" description="MyTH4" evidence="16">
    <location>
        <begin position="1017"/>
        <end position="1166"/>
    </location>
</feature>
<feature type="region of interest" description="Disordered" evidence="13">
    <location>
        <begin position="1426"/>
        <end position="1447"/>
    </location>
</feature>
<keyword evidence="7 12" id="KW-0067">ATP-binding</keyword>
<proteinExistence type="inferred from homology"/>
<comment type="subcellular location">
    <subcellularLocation>
        <location evidence="1">Cytoplasm</location>
    </subcellularLocation>
</comment>
<dbReference type="Gene3D" id="1.10.10.820">
    <property type="match status" value="1"/>
</dbReference>
<feature type="compositionally biased region" description="Low complexity" evidence="13">
    <location>
        <begin position="916"/>
        <end position="935"/>
    </location>
</feature>
<evidence type="ECO:0000256" key="7">
    <source>
        <dbReference type="ARBA" id="ARBA00022840"/>
    </source>
</evidence>
<evidence type="ECO:0000256" key="12">
    <source>
        <dbReference type="PROSITE-ProRule" id="PRU00782"/>
    </source>
</evidence>
<dbReference type="PROSITE" id="PS50096">
    <property type="entry name" value="IQ"/>
    <property type="match status" value="3"/>
</dbReference>
<dbReference type="InterPro" id="IPR000857">
    <property type="entry name" value="MyTH4_dom"/>
</dbReference>
<protein>
    <submittedName>
        <fullName evidence="19">Unconventional myosin-XV-like</fullName>
    </submittedName>
</protein>
<dbReference type="Gene3D" id="3.10.20.90">
    <property type="entry name" value="Phosphatidylinositol 3-kinase Catalytic Subunit, Chain A, domain 1"/>
    <property type="match status" value="1"/>
</dbReference>
<feature type="compositionally biased region" description="Low complexity" evidence="13">
    <location>
        <begin position="1600"/>
        <end position="1618"/>
    </location>
</feature>
<dbReference type="CDD" id="cd00174">
    <property type="entry name" value="SH3"/>
    <property type="match status" value="1"/>
</dbReference>
<gene>
    <name evidence="19" type="primary">LOC113795731</name>
</gene>
<feature type="domain" description="MyTH4" evidence="16">
    <location>
        <begin position="2887"/>
        <end position="3041"/>
    </location>
</feature>
<name>A0A6P6Y8V6_DERPT</name>
<dbReference type="GO" id="GO:0003779">
    <property type="term" value="F:actin binding"/>
    <property type="evidence" value="ECO:0007669"/>
    <property type="project" value="UniProtKB-KW"/>
</dbReference>
<dbReference type="PROSITE" id="PS50057">
    <property type="entry name" value="FERM_3"/>
    <property type="match status" value="1"/>
</dbReference>
<comment type="similarity">
    <text evidence="2 12">Belongs to the TRAFAC class myosin-kinesin ATPase superfamily. Myosin family.</text>
</comment>
<dbReference type="Gene3D" id="1.25.40.530">
    <property type="entry name" value="MyTH4 domain"/>
    <property type="match status" value="3"/>
</dbReference>
<dbReference type="Gene3D" id="6.20.240.20">
    <property type="match status" value="1"/>
</dbReference>
<dbReference type="CDD" id="cd23767">
    <property type="entry name" value="IQCD"/>
    <property type="match status" value="1"/>
</dbReference>
<evidence type="ECO:0000256" key="11">
    <source>
        <dbReference type="PROSITE-ProRule" id="PRU00192"/>
    </source>
</evidence>
<dbReference type="InterPro" id="IPR001609">
    <property type="entry name" value="Myosin_head_motor_dom-like"/>
</dbReference>
<keyword evidence="18" id="KW-1185">Reference proteome</keyword>
<dbReference type="InterPro" id="IPR000048">
    <property type="entry name" value="IQ_motif_EF-hand-BS"/>
</dbReference>
<keyword evidence="5" id="KW-0677">Repeat</keyword>
<evidence type="ECO:0000259" key="14">
    <source>
        <dbReference type="PROSITE" id="PS50002"/>
    </source>
</evidence>
<dbReference type="Gene3D" id="1.20.58.530">
    <property type="match status" value="1"/>
</dbReference>
<dbReference type="InterPro" id="IPR019749">
    <property type="entry name" value="Band_41_domain"/>
</dbReference>
<dbReference type="SMART" id="SM00242">
    <property type="entry name" value="MYSc"/>
    <property type="match status" value="1"/>
</dbReference>
<evidence type="ECO:0000256" key="3">
    <source>
        <dbReference type="ARBA" id="ARBA00022443"/>
    </source>
</evidence>
<dbReference type="InterPro" id="IPR059004">
    <property type="entry name" value="MYO15"/>
</dbReference>
<dbReference type="Pfam" id="PF00063">
    <property type="entry name" value="Myosin_head"/>
    <property type="match status" value="1"/>
</dbReference>
<feature type="region of interest" description="Disordered" evidence="13">
    <location>
        <begin position="1509"/>
        <end position="1627"/>
    </location>
</feature>
<feature type="binding site" evidence="12">
    <location>
        <begin position="226"/>
        <end position="233"/>
    </location>
    <ligand>
        <name>ATP</name>
        <dbReference type="ChEBI" id="CHEBI:30616"/>
    </ligand>
</feature>
<dbReference type="GO" id="GO:0016459">
    <property type="term" value="C:myosin complex"/>
    <property type="evidence" value="ECO:0007669"/>
    <property type="project" value="UniProtKB-KW"/>
</dbReference>
<feature type="domain" description="SH3" evidence="14">
    <location>
        <begin position="2613"/>
        <end position="2678"/>
    </location>
</feature>
<feature type="compositionally biased region" description="Polar residues" evidence="13">
    <location>
        <begin position="1509"/>
        <end position="1521"/>
    </location>
</feature>
<evidence type="ECO:0000259" key="15">
    <source>
        <dbReference type="PROSITE" id="PS50057"/>
    </source>
</evidence>
<dbReference type="InterPro" id="IPR038185">
    <property type="entry name" value="MyTH4_dom_sf"/>
</dbReference>
<feature type="compositionally biased region" description="Basic and acidic residues" evidence="13">
    <location>
        <begin position="2221"/>
        <end position="2232"/>
    </location>
</feature>
<dbReference type="Gene3D" id="1.20.5.190">
    <property type="match status" value="1"/>
</dbReference>
<dbReference type="PROSITE" id="PS51456">
    <property type="entry name" value="MYOSIN_MOTOR"/>
    <property type="match status" value="1"/>
</dbReference>
<dbReference type="FunFam" id="1.10.10.820:FF:000001">
    <property type="entry name" value="Myosin heavy chain"/>
    <property type="match status" value="1"/>
</dbReference>
<keyword evidence="8 12" id="KW-0518">Myosin</keyword>
<keyword evidence="6 12" id="KW-0547">Nucleotide-binding</keyword>
<feature type="region of interest" description="Disordered" evidence="13">
    <location>
        <begin position="3355"/>
        <end position="3380"/>
    </location>
</feature>
<keyword evidence="9 12" id="KW-0505">Motor protein</keyword>
<feature type="region of interest" description="Disordered" evidence="13">
    <location>
        <begin position="2204"/>
        <end position="2395"/>
    </location>
</feature>
<dbReference type="PANTHER" id="PTHR22692:SF26">
    <property type="entry name" value="SH3 DOMAIN-CONTAINING PROTEIN"/>
    <property type="match status" value="1"/>
</dbReference>
<feature type="compositionally biased region" description="Pro residues" evidence="13">
    <location>
        <begin position="1891"/>
        <end position="1902"/>
    </location>
</feature>
<feature type="compositionally biased region" description="Polar residues" evidence="13">
    <location>
        <begin position="1834"/>
        <end position="1849"/>
    </location>
</feature>
<dbReference type="SUPFAM" id="SSF52540">
    <property type="entry name" value="P-loop containing nucleoside triphosphate hydrolases"/>
    <property type="match status" value="1"/>
</dbReference>
<dbReference type="OrthoDB" id="8182952at2759"/>
<dbReference type="GO" id="GO:0071944">
    <property type="term" value="C:cell periphery"/>
    <property type="evidence" value="ECO:0007669"/>
    <property type="project" value="UniProtKB-ARBA"/>
</dbReference>
<dbReference type="InParanoid" id="A0A6P6Y8V6"/>
<feature type="compositionally biased region" description="Low complexity" evidence="13">
    <location>
        <begin position="2006"/>
        <end position="2024"/>
    </location>
</feature>
<keyword evidence="3 11" id="KW-0728">SH3 domain</keyword>
<dbReference type="GO" id="GO:0048731">
    <property type="term" value="P:system development"/>
    <property type="evidence" value="ECO:0007669"/>
    <property type="project" value="UniProtKB-ARBA"/>
</dbReference>
<accession>A0A6P6Y8V6</accession>
<feature type="region of interest" description="Disordered" evidence="13">
    <location>
        <begin position="2006"/>
        <end position="2027"/>
    </location>
</feature>
<dbReference type="GO" id="GO:0005737">
    <property type="term" value="C:cytoplasm"/>
    <property type="evidence" value="ECO:0007669"/>
    <property type="project" value="UniProtKB-ARBA"/>
</dbReference>
<sequence>MAVITQPTLPSSTTTEIDSSPPPPPSSTLSSAEIVDQRPTTPIPIESFKIGDPVWFDDGINETLTPGIVHNDCSDSNQIIIVHSTIPGDQTKEYNVQNTPKTIQKRLDFLPNINNQNNGEDGIDDMINLNDLHESALFWNLKKRYERNKIYTFIGDILISLNPYKMFEIYGLNIVKKYQNYNNNYQFFYQQQQQRLSQPPHLFKIGDLAYQKLLKDNQSQSILICGESGSGKTENTKLLLQYFAAINKSPSNIITEQILESIPLLETFGNAKTILNNNASRYCKYIEIYFNNNNGIISGARTIEFLHEKSRIVSHNQNERNFHIFYELLAGLNDLEKEKYGLQTAEKYFYLNQGNCIEIDGKDDSEDFRFLIGAMQVLGFTNEEQDIIFRILSSILHLGNVYFHRKQFRHGQEGVEIGSDAEIQWISHLLHIPIEDLFRILTLKITETRTETIHTPLNIDQALDIRDAISKLLYMSLFTWLVHRINHIVYKSGLSSRRPKIAVLDMFGFENLKENNSFEQLCINYANEMMFNYYIKCIFKLEQAEYMKEKIEWKNIDYPDNQSIINLISKKPIGILSLLEDESNFPKASDNSFLEKCHYNHALNDIYSRARMNTLEFGIKHFESQVWYNVEGFLEKNRNILKIDIVDLFQSTKMPIMNKIFYYSRELTDNGHRQSQQRIDGRFTTMKPRAPTVSARFQESLANLFDTVSQTNPWFIRCVRPNNNREPMKFDDKIVFAQIKQSALLETINVRKDGYPVRMKYTQFVSRYHIFINTSQLPRGTPSKEITRLIIEKYLTNDNNGYRLGFSKIFLKESTETILEKERYRIMIKAVSKIQAYIRGYLARHRYHNMKHSAVHIQRAYRGYIQRRNYQTLKRGMVRLQATFRARQQRKEFEQFRTTLKHEKERKFIENKAKKNNNLSSSTSKQSNGGHSNSTNGGGADDDGNGTFNDQNFHDPELANLMDNLEQWKCIHQYGDIIKQIKAVIPSKQPNKLPNDIDHHSFAKFTNIYFRSQQWQAKQQPIKTPFLQKNSEKDFHESISVFNLILKFQYDQELSGKKEKLLADYIVQKGLTNLNLRDEILCQLCNQTWQNDNIDSCDRAWTLMIYCLSSFSPSPLLYKYLLKYVSDHAPNLIRPILQRLLLTNNHYEQYNCRAYPPSLLEWKAISKNCGTSIEVNMANGDQKLCQIDSWSTAEQVTTELLKSIGFQNNHNGWSIDFEDNFGDIYSLNGDDYILDMISQIELLPQFPSSINYFIGCSSQTRLLMMNGTKNMHIHSAHNPDLINKFNVREIIEQNYENKLPNKQSHHHHHHNQHLFLKSNVQRQLNQKLLRSMSGETLLRTDNDDDRIGFGLAVHSKLNERYLKNASSFATFTHLIEEESTATALDQHENEQKLKLSEKSRLNQRYISNLNQKSPISMDMKKSKEFRNNRKNLYTRKGDKQSSSSDKLLKQRSISMQELGLAANSNLNIRYFSRDKLHKTASLTGGSDNEDSDSFQNQPVQLHSLMNFREPNSSPVFENGKSSARKNNHHQRQSQQTKDPLPAHRKSPHVIRPDSSTTTTTSSSFESDSSSSCLNDTESQICSDNNNIKQENHKRYKKYSQKQSSSSGLSKSQQFLSSSTTTNSNRYKETGISAAMSDTSETPSLASHIRHIGIPSHQSELDQYLDDLFNPVLDAQLDDAMSDARSLAQSIKGGANEVEQHQNSTRISLPTQIDHSQTDNTNNLSNSQLQLNTIASLNGQIVDPNILQQQVIQQQMYQMQQRAFLASSLQQNLEIQKQLLQQNQQLQQLLAQTVSSPSTPSLNGQDPLLMPRSTSMSSLAYPLSSLSPIFPMQAQSTTDLPNASNNNNMMRQDRAKSEKPSSSSNVKSLINNDLNIKQTSSSTNGTSIKILPIPPPPPPPPASPGTDVFGRAKTVRIGKWRWPPPSEQNQQSGSNFIEFKRKKQIEKQCNNNDNNNNGKNERSSSESNDIIRSNESEHSNQNDNNNGSQNNNINNQQQMKNVIMGVNKTSSHNNNNENKQNSNNKITSEQNLIQKELVTRKYSDNQQQQQQQIPGSIGKLRISVEMRAKLEQLTIDQSVRSSRKDNKKGVIQSQSMDDLANMVSVKKLSEQRKALLERQLMGSLRNNNGPQTSFMETTSTPNIKQSVDNIVGLHTNNNNNVVIDPQQPSLPLSTQNCQQQQQTSDNVSLVSSNYESSNVKKFIKNHQNPHRHSPNQLLRKSGSREFRERREELGPFNRFSTGSQQSSSIDRPMFTPDRYFKDDFHSEDGCIGGGGGGGRHSSTSTERHSYGHHHHLSPKRNSSMQPNHPPPPPSSLDMQSDGHVINGHRNNNSNHHHSSINSLISADKKHHRQPQPGGFSYTAMDTPDGDMIGGNQSSSIQKISSEKNNHFDSSTLTRDDHEKKIKTKLFLKNEINFYAYSKCKFRLKMRKEMFTPSETIENPILLDLIFWQIVNDVYQTNCIRLNDNECQQLQKLLKSEGIHSYNPNVYSAKQQFKRSVIECAKEFPSYFCRLYSVNGGKTLSNVDYFGISHSSVYLFKREKNSTININSKHDDYLSIVEKFSYDDIQEILIPNNCTFQIFLNNTDQWITLYSNKALQIRNILEKFINEYQQTNVEFVRAIKDCQNHQEPSMLSFRKDMIIRVVRNKHLQLAKGWAFGVLEFGESGLFQLSNVIPLTQQQIQTYQLSRNYQQQYHQMDEDSFRNNVHNRLSSLDSTMINGNGNIGNGNGHHHFNGSKEDGHSSMNTATTTTMMMNGGYNNHHNHNELNSLWIEHRADQFDEENVGNIKNGGVINGNGDSTPNMGTISLNGDTNGNFSLLQFALFNFRESLNKYDLRGHLKDNNNSIRGSIKLIENLKSKRNSKIKNKNGTDSTNDWTWSEFANLVKYSKTPIQSSLLMLPNELNKVSVECFSAIMRYMGDLSMLKNQNEVDCVYTILLNCHRYPPIRDEVYCQLMKQTTSNKSPKLDSCQRGWRLFSIIAAYFDCSETLRPYLFKYLETAAYDKRRAFHVTANITLKNLKKTFKFGGRKNVPSIEEIAAISAGRTSKRQMYRLPGGTERILSTSCTTVVNDIIEEICLMLNVTNSLEMEEFSLYCIIEGDPYTMPLNRDEYILDVTTELLKNGQLFYLIFCRSVWYYPLRLDSHLYIEVVFNQVAPDYLEGLLIQIPDEKLSDDFVQQIARIASLLHRAAELEQMPTKDEIKYLLPKPVLALRIIKPIQWVEMVQNHWNDMSALSPIEAKAQCLDILQKWPLFGSCFFAVKRIQNDFHTHLDHILALNKDGVHFLDMSTHEKVWHHPFAEVISTRKVRSEDGTLYLDMKCGNLMVQKITRIQTDQAHEISRLISQYIEIEQHFKNGRSSSQQQQMNGKIEEDQSLSDQST</sequence>
<dbReference type="SMART" id="SM00139">
    <property type="entry name" value="MyTH4"/>
    <property type="match status" value="2"/>
</dbReference>
<dbReference type="Pfam" id="PF00784">
    <property type="entry name" value="MyTH4"/>
    <property type="match status" value="2"/>
</dbReference>
<feature type="compositionally biased region" description="Low complexity" evidence="13">
    <location>
        <begin position="1554"/>
        <end position="1571"/>
    </location>
</feature>
<dbReference type="SMART" id="SM00015">
    <property type="entry name" value="IQ"/>
    <property type="match status" value="3"/>
</dbReference>
<dbReference type="InterPro" id="IPR001452">
    <property type="entry name" value="SH3_domain"/>
</dbReference>
<feature type="compositionally biased region" description="Polar residues" evidence="13">
    <location>
        <begin position="3356"/>
        <end position="3366"/>
    </location>
</feature>
<evidence type="ECO:0000256" key="10">
    <source>
        <dbReference type="ARBA" id="ARBA00023203"/>
    </source>
</evidence>
<evidence type="ECO:0000259" key="16">
    <source>
        <dbReference type="PROSITE" id="PS51016"/>
    </source>
</evidence>
<dbReference type="GO" id="GO:0003774">
    <property type="term" value="F:cytoskeletal motor activity"/>
    <property type="evidence" value="ECO:0007669"/>
    <property type="project" value="UniProtKB-UniRule"/>
</dbReference>
<dbReference type="PRINTS" id="PR00193">
    <property type="entry name" value="MYOSINHEAVY"/>
</dbReference>
<evidence type="ECO:0000259" key="17">
    <source>
        <dbReference type="PROSITE" id="PS51456"/>
    </source>
</evidence>
<evidence type="ECO:0000256" key="4">
    <source>
        <dbReference type="ARBA" id="ARBA00022490"/>
    </source>
</evidence>
<dbReference type="PROSITE" id="PS51016">
    <property type="entry name" value="MYTH4"/>
    <property type="match status" value="2"/>
</dbReference>
<feature type="compositionally biased region" description="Polar residues" evidence="13">
    <location>
        <begin position="2237"/>
        <end position="2248"/>
    </location>
</feature>
<evidence type="ECO:0000256" key="1">
    <source>
        <dbReference type="ARBA" id="ARBA00004496"/>
    </source>
</evidence>
<feature type="compositionally biased region" description="Basic and acidic residues" evidence="13">
    <location>
        <begin position="2257"/>
        <end position="2267"/>
    </location>
</feature>
<keyword evidence="4" id="KW-0963">Cytoplasm</keyword>
<feature type="region of interest" description="Actin-binding" evidence="12">
    <location>
        <begin position="701"/>
        <end position="723"/>
    </location>
</feature>
<dbReference type="Gene3D" id="3.40.850.10">
    <property type="entry name" value="Kinesin motor domain"/>
    <property type="match status" value="1"/>
</dbReference>
<evidence type="ECO:0000256" key="9">
    <source>
        <dbReference type="ARBA" id="ARBA00023175"/>
    </source>
</evidence>
<feature type="domain" description="FERM" evidence="15">
    <location>
        <begin position="3046"/>
        <end position="3354"/>
    </location>
</feature>
<dbReference type="Pfam" id="PF00612">
    <property type="entry name" value="IQ"/>
    <property type="match status" value="2"/>
</dbReference>
<reference evidence="19" key="1">
    <citation type="submission" date="2025-08" db="UniProtKB">
        <authorList>
            <consortium name="RefSeq"/>
        </authorList>
    </citation>
    <scope>IDENTIFICATION</scope>
    <source>
        <strain evidence="19">Airmid</strain>
    </source>
</reference>
<feature type="region of interest" description="Disordered" evidence="13">
    <location>
        <begin position="1"/>
        <end position="43"/>
    </location>
</feature>
<dbReference type="InterPro" id="IPR051567">
    <property type="entry name" value="Unconventional_Myosin_ATPase"/>
</dbReference>
<feature type="region of interest" description="Disordered" evidence="13">
    <location>
        <begin position="904"/>
        <end position="952"/>
    </location>
</feature>
<feature type="domain" description="Myosin motor" evidence="17">
    <location>
        <begin position="121"/>
        <end position="824"/>
    </location>
</feature>
<dbReference type="CDD" id="cd14473">
    <property type="entry name" value="FERM_B-lobe"/>
    <property type="match status" value="1"/>
</dbReference>
<evidence type="ECO:0000256" key="2">
    <source>
        <dbReference type="ARBA" id="ARBA00008314"/>
    </source>
</evidence>
<feature type="compositionally biased region" description="Basic residues" evidence="13">
    <location>
        <begin position="1522"/>
        <end position="1531"/>
    </location>
</feature>